<organism evidence="1 2">
    <name type="scientific">Sulfurospirillum halorespirans DSM 13726</name>
    <dbReference type="NCBI Taxonomy" id="1193502"/>
    <lineage>
        <taxon>Bacteria</taxon>
        <taxon>Pseudomonadati</taxon>
        <taxon>Campylobacterota</taxon>
        <taxon>Epsilonproteobacteria</taxon>
        <taxon>Campylobacterales</taxon>
        <taxon>Sulfurospirillaceae</taxon>
        <taxon>Sulfurospirillum</taxon>
    </lineage>
</organism>
<name>A0A1D7TGS9_9BACT</name>
<sequence>MARTVCLLILGASQALFCSDLFWFSYKIVTANSIVIYEQKNIAPVMIPFEGKAQKLCTLTLSNPQNLPKELFLRKHFDTILPCFYQLSSHLLSWNEQHLKQGNDRIELVIEPVRFTVDFKDEFATINAIR</sequence>
<evidence type="ECO:0000313" key="1">
    <source>
        <dbReference type="EMBL" id="AOO64196.1"/>
    </source>
</evidence>
<accession>A0A1D7TGS9</accession>
<dbReference type="STRING" id="1193502.SHALO_0399"/>
<reference evidence="2" key="1">
    <citation type="submission" date="2016-08" db="EMBL/GenBank/DDBJ databases">
        <title>Complete genome sequence of the organohalide-respiring Epsilonproteobacterium Sulfurospirillum halorespirans.</title>
        <authorList>
            <person name="Goris T."/>
            <person name="Zimmermann J."/>
            <person name="Schenz B."/>
            <person name="Lemos M."/>
            <person name="Hackermueller J."/>
            <person name="Diekert G."/>
        </authorList>
    </citation>
    <scope>NUCLEOTIDE SEQUENCE [LARGE SCALE GENOMIC DNA]</scope>
    <source>
        <strain>DSM 13726</strain>
        <strain evidence="2">PCE-M2</strain>
    </source>
</reference>
<dbReference type="PATRIC" id="fig|1193502.14.peg.408"/>
<protein>
    <submittedName>
        <fullName evidence="1">Uncharacterized protein</fullName>
    </submittedName>
</protein>
<dbReference type="KEGG" id="shal:SHALO_0399"/>
<dbReference type="EMBL" id="CP017111">
    <property type="protein sequence ID" value="AOO64196.1"/>
    <property type="molecule type" value="Genomic_DNA"/>
</dbReference>
<dbReference type="AlphaFoldDB" id="A0A1D7TGS9"/>
<dbReference type="RefSeq" id="WP_069477155.1">
    <property type="nucleotide sequence ID" value="NZ_CP017111.1"/>
</dbReference>
<dbReference type="Proteomes" id="UP000094609">
    <property type="component" value="Chromosome"/>
</dbReference>
<proteinExistence type="predicted"/>
<evidence type="ECO:0000313" key="2">
    <source>
        <dbReference type="Proteomes" id="UP000094609"/>
    </source>
</evidence>
<gene>
    <name evidence="1" type="ORF">SHALO_0399</name>
</gene>
<keyword evidence="2" id="KW-1185">Reference proteome</keyword>